<feature type="region of interest" description="Disordered" evidence="1">
    <location>
        <begin position="570"/>
        <end position="606"/>
    </location>
</feature>
<dbReference type="VEuPathDB" id="FungiDB:H310_05063"/>
<dbReference type="GeneID" id="20082113"/>
<feature type="transmembrane region" description="Helical" evidence="2">
    <location>
        <begin position="199"/>
        <end position="222"/>
    </location>
</feature>
<keyword evidence="2" id="KW-0472">Membrane</keyword>
<dbReference type="RefSeq" id="XP_008867903.1">
    <property type="nucleotide sequence ID" value="XM_008869681.1"/>
</dbReference>
<dbReference type="OrthoDB" id="72768at2759"/>
<evidence type="ECO:0000313" key="3">
    <source>
        <dbReference type="EMBL" id="ETW03674.1"/>
    </source>
</evidence>
<keyword evidence="2" id="KW-1133">Transmembrane helix</keyword>
<dbReference type="EMBL" id="KI913959">
    <property type="protein sequence ID" value="ETW03674.1"/>
    <property type="molecule type" value="Genomic_DNA"/>
</dbReference>
<feature type="transmembrane region" description="Helical" evidence="2">
    <location>
        <begin position="162"/>
        <end position="187"/>
    </location>
</feature>
<accession>A0A024UBM1</accession>
<dbReference type="AlphaFoldDB" id="A0A024UBM1"/>
<name>A0A024UBM1_9STRA</name>
<feature type="compositionally biased region" description="Low complexity" evidence="1">
    <location>
        <begin position="399"/>
        <end position="408"/>
    </location>
</feature>
<feature type="region of interest" description="Disordered" evidence="1">
    <location>
        <begin position="378"/>
        <end position="408"/>
    </location>
</feature>
<proteinExistence type="predicted"/>
<feature type="transmembrane region" description="Helical" evidence="2">
    <location>
        <begin position="255"/>
        <end position="276"/>
    </location>
</feature>
<keyword evidence="2" id="KW-0812">Transmembrane</keyword>
<sequence>MASVGTRLFTATAHFLRTKPMLNEDEIRSMFTLKEYLDRVYRYHRRRSSMSSSGRQYFNASNFRPVTRASSRSSGSRRSVGLVASRAETECGLATAAIKGILCAVHPFTELSEYEVNTSVFEKLFGTTIAFYWSLYKPIATKIAVATTLWSLLYNSPLQDQFYHVISETVCRFISMFAILWLVLYFWSQLNWRMTVTVLGYFDAWFFITQAILYAIAIMALYEWDVVVVVYNVFGILGFSAVIAYDAYPLSMRNLAKYMLFAIMVCLCGGMVMMSLDSGFMDRSLHMDVMHGLVHANCHVDGNLTLTWSFNVYDFAIQRLQILTVYMMRNTYWAFNAPRYCVIIKSRVALEEVPVIGVRVVPAEAQLGRRNTLVRQSFKESNRALGTPQPDQVTSRPMGSSLGASTAAGTPAAASTTIFVSESSRKVTPTLLQPNTGPLYALHPIQNNAIHTYDGHHRMSIVSVPNVDMLASKSSADYDVDTDNISTDPGGLLDEAASSTVVMSAALPVHRPPKPTTSLHLPKLSTQKLLLGNVIGSRHMTNGSLRTSTAQSAIPTLSRGNGLRIPVKTRKSSSFPRNLHALSGAPKPASMAQVSQAKSGHAHERK</sequence>
<gene>
    <name evidence="3" type="ORF">H310_05063</name>
</gene>
<evidence type="ECO:0000256" key="1">
    <source>
        <dbReference type="SAM" id="MobiDB-lite"/>
    </source>
</evidence>
<organism evidence="3">
    <name type="scientific">Aphanomyces invadans</name>
    <dbReference type="NCBI Taxonomy" id="157072"/>
    <lineage>
        <taxon>Eukaryota</taxon>
        <taxon>Sar</taxon>
        <taxon>Stramenopiles</taxon>
        <taxon>Oomycota</taxon>
        <taxon>Saprolegniomycetes</taxon>
        <taxon>Saprolegniales</taxon>
        <taxon>Verrucalvaceae</taxon>
        <taxon>Aphanomyces</taxon>
    </lineage>
</organism>
<evidence type="ECO:0000256" key="2">
    <source>
        <dbReference type="SAM" id="Phobius"/>
    </source>
</evidence>
<feature type="compositionally biased region" description="Polar residues" evidence="1">
    <location>
        <begin position="389"/>
        <end position="398"/>
    </location>
</feature>
<reference evidence="3" key="1">
    <citation type="submission" date="2013-12" db="EMBL/GenBank/DDBJ databases">
        <title>The Genome Sequence of Aphanomyces invadans NJM9701.</title>
        <authorList>
            <consortium name="The Broad Institute Genomics Platform"/>
            <person name="Russ C."/>
            <person name="Tyler B."/>
            <person name="van West P."/>
            <person name="Dieguez-Uribeondo J."/>
            <person name="Young S.K."/>
            <person name="Zeng Q."/>
            <person name="Gargeya S."/>
            <person name="Fitzgerald M."/>
            <person name="Abouelleil A."/>
            <person name="Alvarado L."/>
            <person name="Chapman S.B."/>
            <person name="Gainer-Dewar J."/>
            <person name="Goldberg J."/>
            <person name="Griggs A."/>
            <person name="Gujja S."/>
            <person name="Hansen M."/>
            <person name="Howarth C."/>
            <person name="Imamovic A."/>
            <person name="Ireland A."/>
            <person name="Larimer J."/>
            <person name="McCowan C."/>
            <person name="Murphy C."/>
            <person name="Pearson M."/>
            <person name="Poon T.W."/>
            <person name="Priest M."/>
            <person name="Roberts A."/>
            <person name="Saif S."/>
            <person name="Shea T."/>
            <person name="Sykes S."/>
            <person name="Wortman J."/>
            <person name="Nusbaum C."/>
            <person name="Birren B."/>
        </authorList>
    </citation>
    <scope>NUCLEOTIDE SEQUENCE [LARGE SCALE GENOMIC DNA]</scope>
    <source>
        <strain evidence="3">NJM9701</strain>
    </source>
</reference>
<protein>
    <submittedName>
        <fullName evidence="3">Uncharacterized protein</fullName>
    </submittedName>
</protein>
<feature type="transmembrane region" description="Helical" evidence="2">
    <location>
        <begin position="228"/>
        <end position="248"/>
    </location>
</feature>